<protein>
    <submittedName>
        <fullName evidence="1">Uncharacterized protein</fullName>
    </submittedName>
</protein>
<dbReference type="Proteomes" id="UP000054783">
    <property type="component" value="Unassembled WGS sequence"/>
</dbReference>
<comment type="caution">
    <text evidence="1">The sequence shown here is derived from an EMBL/GenBank/DDBJ whole genome shotgun (WGS) entry which is preliminary data.</text>
</comment>
<evidence type="ECO:0000313" key="2">
    <source>
        <dbReference type="Proteomes" id="UP000054783"/>
    </source>
</evidence>
<accession>A0A0V1A757</accession>
<organism evidence="1 2">
    <name type="scientific">Trichinella patagoniensis</name>
    <dbReference type="NCBI Taxonomy" id="990121"/>
    <lineage>
        <taxon>Eukaryota</taxon>
        <taxon>Metazoa</taxon>
        <taxon>Ecdysozoa</taxon>
        <taxon>Nematoda</taxon>
        <taxon>Enoplea</taxon>
        <taxon>Dorylaimia</taxon>
        <taxon>Trichinellida</taxon>
        <taxon>Trichinellidae</taxon>
        <taxon>Trichinella</taxon>
    </lineage>
</organism>
<gene>
    <name evidence="1" type="ORF">T12_11229</name>
</gene>
<evidence type="ECO:0000313" key="1">
    <source>
        <dbReference type="EMBL" id="KRY20641.1"/>
    </source>
</evidence>
<name>A0A0V1A757_9BILA</name>
<dbReference type="AlphaFoldDB" id="A0A0V1A757"/>
<proteinExistence type="predicted"/>
<dbReference type="EMBL" id="JYDQ01000023">
    <property type="protein sequence ID" value="KRY20641.1"/>
    <property type="molecule type" value="Genomic_DNA"/>
</dbReference>
<sequence>MTFDYTGKWLKKASVSLSRMRYGAKCLRSLRNILIGRSLYMVENNFPTDFANFMAAFITNMMLS</sequence>
<reference evidence="1 2" key="1">
    <citation type="submission" date="2015-01" db="EMBL/GenBank/DDBJ databases">
        <title>Evolution of Trichinella species and genotypes.</title>
        <authorList>
            <person name="Korhonen P.K."/>
            <person name="Edoardo P."/>
            <person name="Giuseppe L.R."/>
            <person name="Gasser R.B."/>
        </authorList>
    </citation>
    <scope>NUCLEOTIDE SEQUENCE [LARGE SCALE GENOMIC DNA]</scope>
    <source>
        <strain evidence="1">ISS2496</strain>
    </source>
</reference>
<keyword evidence="2" id="KW-1185">Reference proteome</keyword>